<dbReference type="GeneID" id="75029653"/>
<dbReference type="Pfam" id="PF01408">
    <property type="entry name" value="GFO_IDH_MocA"/>
    <property type="match status" value="1"/>
</dbReference>
<dbReference type="Proteomes" id="UP000215134">
    <property type="component" value="Chromosome 1"/>
</dbReference>
<feature type="domain" description="Gfo/Idh/MocA-like oxidoreductase N-terminal" evidence="1">
    <location>
        <begin position="4"/>
        <end position="123"/>
    </location>
</feature>
<dbReference type="InterPro" id="IPR055170">
    <property type="entry name" value="GFO_IDH_MocA-like_dom"/>
</dbReference>
<feature type="domain" description="GFO/IDH/MocA-like oxidoreductase" evidence="2">
    <location>
        <begin position="141"/>
        <end position="232"/>
    </location>
</feature>
<name>A0A240CCF1_SERFI</name>
<dbReference type="EMBL" id="LT906479">
    <property type="protein sequence ID" value="SNW05721.1"/>
    <property type="molecule type" value="Genomic_DNA"/>
</dbReference>
<protein>
    <submittedName>
        <fullName evidence="3">Glucose--fructose oxidoreductase</fullName>
        <ecNumber evidence="3">1.1.99.28</ecNumber>
    </submittedName>
</protein>
<dbReference type="GO" id="GO:0047061">
    <property type="term" value="F:glucose-fructose oxidoreductase activity"/>
    <property type="evidence" value="ECO:0007669"/>
    <property type="project" value="UniProtKB-EC"/>
</dbReference>
<sequence>MADLRVLVVGCGNMGASHAEAYHGMAGVEICGLVARGDTRRRLNARLGGGYPEFIDFAQALAVTRPDAVCLTTWPDTHEPYALAALAAGCHLFIEKPLATTVAGAERVIAAARAAGRQVVVGYILRHHPSWRQFVELARGLGKPLVMRMNLNQQSHGAMWDVHRNLMQSLSPIVDCGVHYLDVMCQMTESEPIGVSAIGARLSDALPPEMYNYGQLQVRFADGSVGWYEAGWGPMISETAFFVKDVIGPLGAVSIVARQAAGASDNVDAHTRTESLRIHYAQLDGANRFVRPDRWIDCQDEPDHLALCLSEQRYFLQAIREGLDLGRHWQDAVNSLRVVLAADEAVRSQKTVTLGRKGS</sequence>
<dbReference type="Pfam" id="PF22725">
    <property type="entry name" value="GFO_IDH_MocA_C3"/>
    <property type="match status" value="1"/>
</dbReference>
<dbReference type="SUPFAM" id="SSF51735">
    <property type="entry name" value="NAD(P)-binding Rossmann-fold domains"/>
    <property type="match status" value="1"/>
</dbReference>
<dbReference type="Gene3D" id="3.40.50.720">
    <property type="entry name" value="NAD(P)-binding Rossmann-like Domain"/>
    <property type="match status" value="1"/>
</dbReference>
<keyword evidence="3" id="KW-0560">Oxidoreductase</keyword>
<dbReference type="PANTHER" id="PTHR43377:SF1">
    <property type="entry name" value="BILIVERDIN REDUCTASE A"/>
    <property type="match status" value="1"/>
</dbReference>
<gene>
    <name evidence="3" type="primary">gfo_3</name>
    <name evidence="3" type="ORF">SAMEA4384070_04532</name>
</gene>
<accession>A0A240CCF1</accession>
<organism evidence="3 4">
    <name type="scientific">Serratia ficaria</name>
    <dbReference type="NCBI Taxonomy" id="61651"/>
    <lineage>
        <taxon>Bacteria</taxon>
        <taxon>Pseudomonadati</taxon>
        <taxon>Pseudomonadota</taxon>
        <taxon>Gammaproteobacteria</taxon>
        <taxon>Enterobacterales</taxon>
        <taxon>Yersiniaceae</taxon>
        <taxon>Serratia</taxon>
    </lineage>
</organism>
<dbReference type="PANTHER" id="PTHR43377">
    <property type="entry name" value="BILIVERDIN REDUCTASE A"/>
    <property type="match status" value="1"/>
</dbReference>
<dbReference type="InterPro" id="IPR000683">
    <property type="entry name" value="Gfo/Idh/MocA-like_OxRdtase_N"/>
</dbReference>
<keyword evidence="4" id="KW-1185">Reference proteome</keyword>
<dbReference type="RefSeq" id="WP_095099597.1">
    <property type="nucleotide sequence ID" value="NZ_CAMIQD010000007.1"/>
</dbReference>
<evidence type="ECO:0000313" key="3">
    <source>
        <dbReference type="EMBL" id="SNW05721.1"/>
    </source>
</evidence>
<proteinExistence type="predicted"/>
<evidence type="ECO:0000259" key="1">
    <source>
        <dbReference type="Pfam" id="PF01408"/>
    </source>
</evidence>
<dbReference type="STRING" id="1411141.GCA_001590885_03522"/>
<dbReference type="Gene3D" id="3.30.360.10">
    <property type="entry name" value="Dihydrodipicolinate Reductase, domain 2"/>
    <property type="match status" value="1"/>
</dbReference>
<dbReference type="GO" id="GO:0000166">
    <property type="term" value="F:nucleotide binding"/>
    <property type="evidence" value="ECO:0007669"/>
    <property type="project" value="InterPro"/>
</dbReference>
<dbReference type="KEGG" id="sfj:SAMEA4384070_4532"/>
<dbReference type="InterPro" id="IPR051450">
    <property type="entry name" value="Gfo/Idh/MocA_Oxidoreductases"/>
</dbReference>
<dbReference type="InterPro" id="IPR036291">
    <property type="entry name" value="NAD(P)-bd_dom_sf"/>
</dbReference>
<dbReference type="SUPFAM" id="SSF55347">
    <property type="entry name" value="Glyceraldehyde-3-phosphate dehydrogenase-like, C-terminal domain"/>
    <property type="match status" value="1"/>
</dbReference>
<dbReference type="EC" id="1.1.99.28" evidence="3"/>
<dbReference type="AlphaFoldDB" id="A0A240CCF1"/>
<reference evidence="3 4" key="1">
    <citation type="submission" date="2017-06" db="EMBL/GenBank/DDBJ databases">
        <authorList>
            <consortium name="Pathogen Informatics"/>
        </authorList>
    </citation>
    <scope>NUCLEOTIDE SEQUENCE [LARGE SCALE GENOMIC DNA]</scope>
    <source>
        <strain evidence="3 4">NCTC12148</strain>
    </source>
</reference>
<evidence type="ECO:0000313" key="4">
    <source>
        <dbReference type="Proteomes" id="UP000215134"/>
    </source>
</evidence>
<evidence type="ECO:0000259" key="2">
    <source>
        <dbReference type="Pfam" id="PF22725"/>
    </source>
</evidence>
<dbReference type="OrthoDB" id="9781031at2"/>